<dbReference type="Proteomes" id="UP000606974">
    <property type="component" value="Unassembled WGS sequence"/>
</dbReference>
<accession>A0A8H7E0H6</accession>
<proteinExistence type="predicted"/>
<dbReference type="AlphaFoldDB" id="A0A8H7E0H6"/>
<protein>
    <submittedName>
        <fullName evidence="2">Uncharacterized protein</fullName>
    </submittedName>
</protein>
<gene>
    <name evidence="2" type="ORF">GJ744_001603</name>
</gene>
<feature type="region of interest" description="Disordered" evidence="1">
    <location>
        <begin position="1"/>
        <end position="30"/>
    </location>
</feature>
<dbReference type="OrthoDB" id="4509809at2759"/>
<feature type="compositionally biased region" description="Basic and acidic residues" evidence="1">
    <location>
        <begin position="218"/>
        <end position="238"/>
    </location>
</feature>
<evidence type="ECO:0000313" key="2">
    <source>
        <dbReference type="EMBL" id="KAF7504882.1"/>
    </source>
</evidence>
<evidence type="ECO:0000256" key="1">
    <source>
        <dbReference type="SAM" id="MobiDB-lite"/>
    </source>
</evidence>
<organism evidence="2 3">
    <name type="scientific">Endocarpon pusillum</name>
    <dbReference type="NCBI Taxonomy" id="364733"/>
    <lineage>
        <taxon>Eukaryota</taxon>
        <taxon>Fungi</taxon>
        <taxon>Dikarya</taxon>
        <taxon>Ascomycota</taxon>
        <taxon>Pezizomycotina</taxon>
        <taxon>Eurotiomycetes</taxon>
        <taxon>Chaetothyriomycetidae</taxon>
        <taxon>Verrucariales</taxon>
        <taxon>Verrucariaceae</taxon>
        <taxon>Endocarpon</taxon>
    </lineage>
</organism>
<sequence>MEKVSRSNPKAGGQHGPSKQWTGRGPRPARHIPWPELFKHHQSVLTGHLKMMDMVRKHCVEGTGNYDTAKACVDRTHQMIRMFKEATYNFVPPRDSIDKVPLGASSASMYPGYSPADHIYGEAAQEYGGRAAELKRKGIDLQLDPNGPQYVVGQSKKPRLLSQEPDTLTGSVSSTSAPSMRSQGQGGEPMEGVELSTGEPQYFVIDSKPSVVADLGEMHKQKNKANDKAKRRVSFKEEQEGETANNNSFETRKHKKAKVITSETPAAVIPEPAVQEEDISAEVEARLKAKEEKRKRKEEKKRKRYSGDSSEIVQSETPTIPAGAPDGTSSMSIEKPKKKMPKLDQSEQTDTAELSINVDAEKESKKDKKKKKQNATINGKDCAGLAEIENVKPRKKKDTTSSD</sequence>
<comment type="caution">
    <text evidence="2">The sequence shown here is derived from an EMBL/GenBank/DDBJ whole genome shotgun (WGS) entry which is preliminary data.</text>
</comment>
<keyword evidence="3" id="KW-1185">Reference proteome</keyword>
<reference evidence="2" key="1">
    <citation type="submission" date="2020-02" db="EMBL/GenBank/DDBJ databases">
        <authorList>
            <person name="Palmer J.M."/>
        </authorList>
    </citation>
    <scope>NUCLEOTIDE SEQUENCE</scope>
    <source>
        <strain evidence="2">EPUS1.4</strain>
        <tissue evidence="2">Thallus</tissue>
    </source>
</reference>
<dbReference type="EMBL" id="JAACFV010000124">
    <property type="protein sequence ID" value="KAF7504882.1"/>
    <property type="molecule type" value="Genomic_DNA"/>
</dbReference>
<feature type="compositionally biased region" description="Basic and acidic residues" evidence="1">
    <location>
        <begin position="283"/>
        <end position="292"/>
    </location>
</feature>
<evidence type="ECO:0000313" key="3">
    <source>
        <dbReference type="Proteomes" id="UP000606974"/>
    </source>
</evidence>
<feature type="region of interest" description="Disordered" evidence="1">
    <location>
        <begin position="218"/>
        <end position="403"/>
    </location>
</feature>
<name>A0A8H7E0H6_9EURO</name>
<feature type="region of interest" description="Disordered" evidence="1">
    <location>
        <begin position="152"/>
        <end position="194"/>
    </location>
</feature>
<feature type="compositionally biased region" description="Polar residues" evidence="1">
    <location>
        <begin position="307"/>
        <end position="318"/>
    </location>
</feature>
<feature type="compositionally biased region" description="Basic residues" evidence="1">
    <location>
        <begin position="293"/>
        <end position="304"/>
    </location>
</feature>
<feature type="compositionally biased region" description="Polar residues" evidence="1">
    <location>
        <begin position="164"/>
        <end position="183"/>
    </location>
</feature>